<protein>
    <submittedName>
        <fullName evidence="2">Uncharacterized protein</fullName>
    </submittedName>
</protein>
<accession>A0A843U677</accession>
<evidence type="ECO:0000256" key="1">
    <source>
        <dbReference type="SAM" id="MobiDB-lite"/>
    </source>
</evidence>
<name>A0A843U677_COLES</name>
<proteinExistence type="predicted"/>
<sequence>WCTAYHYKAQHYPHRVQVPTTTRAHLNGPNHNQLVIHKWQSTSRKGTTPPHENGLLVHDASIQPRQHNTRTTSQSRSQGRKVQLPLHNHKLKNSGDQPTPHLQVTHPAGLCLAPLETLA</sequence>
<dbReference type="Proteomes" id="UP000652761">
    <property type="component" value="Unassembled WGS sequence"/>
</dbReference>
<comment type="caution">
    <text evidence="2">The sequence shown here is derived from an EMBL/GenBank/DDBJ whole genome shotgun (WGS) entry which is preliminary data.</text>
</comment>
<reference evidence="2" key="1">
    <citation type="submission" date="2017-07" db="EMBL/GenBank/DDBJ databases">
        <title>Taro Niue Genome Assembly and Annotation.</title>
        <authorList>
            <person name="Atibalentja N."/>
            <person name="Keating K."/>
            <person name="Fields C.J."/>
        </authorList>
    </citation>
    <scope>NUCLEOTIDE SEQUENCE</scope>
    <source>
        <strain evidence="2">Niue_2</strain>
        <tissue evidence="2">Leaf</tissue>
    </source>
</reference>
<keyword evidence="3" id="KW-1185">Reference proteome</keyword>
<evidence type="ECO:0000313" key="2">
    <source>
        <dbReference type="EMBL" id="MQL75809.1"/>
    </source>
</evidence>
<feature type="compositionally biased region" description="Polar residues" evidence="1">
    <location>
        <begin position="63"/>
        <end position="77"/>
    </location>
</feature>
<dbReference type="AlphaFoldDB" id="A0A843U677"/>
<gene>
    <name evidence="2" type="ORF">Taro_008188</name>
</gene>
<feature type="non-terminal residue" evidence="2">
    <location>
        <position position="119"/>
    </location>
</feature>
<dbReference type="EMBL" id="NMUH01000266">
    <property type="protein sequence ID" value="MQL75809.1"/>
    <property type="molecule type" value="Genomic_DNA"/>
</dbReference>
<organism evidence="2 3">
    <name type="scientific">Colocasia esculenta</name>
    <name type="common">Wild taro</name>
    <name type="synonym">Arum esculentum</name>
    <dbReference type="NCBI Taxonomy" id="4460"/>
    <lineage>
        <taxon>Eukaryota</taxon>
        <taxon>Viridiplantae</taxon>
        <taxon>Streptophyta</taxon>
        <taxon>Embryophyta</taxon>
        <taxon>Tracheophyta</taxon>
        <taxon>Spermatophyta</taxon>
        <taxon>Magnoliopsida</taxon>
        <taxon>Liliopsida</taxon>
        <taxon>Araceae</taxon>
        <taxon>Aroideae</taxon>
        <taxon>Colocasieae</taxon>
        <taxon>Colocasia</taxon>
    </lineage>
</organism>
<evidence type="ECO:0000313" key="3">
    <source>
        <dbReference type="Proteomes" id="UP000652761"/>
    </source>
</evidence>
<feature type="region of interest" description="Disordered" evidence="1">
    <location>
        <begin position="63"/>
        <end position="105"/>
    </location>
</feature>
<feature type="non-terminal residue" evidence="2">
    <location>
        <position position="1"/>
    </location>
</feature>